<evidence type="ECO:0000256" key="2">
    <source>
        <dbReference type="SAM" id="SignalP"/>
    </source>
</evidence>
<proteinExistence type="predicted"/>
<sequence length="152" mass="16473">MAVKRALLLLFLFLCFLVPLPARAQQQAAPAPAPSSGGGGGFAFGGSGRNPPMRNVFLNVLWGSFTTGMVYVSWNFLDNTRTKGERYSFSQITAKFVEGATYGSVVGLATGVYLSLANISFDPGRSRIAEAPILPQRLHGDEILFANYQFQF</sequence>
<name>A0A1F6H0J1_9PROT</name>
<feature type="signal peptide" evidence="2">
    <location>
        <begin position="1"/>
        <end position="24"/>
    </location>
</feature>
<keyword evidence="1" id="KW-1133">Transmembrane helix</keyword>
<evidence type="ECO:0000256" key="1">
    <source>
        <dbReference type="SAM" id="Phobius"/>
    </source>
</evidence>
<evidence type="ECO:0000313" key="3">
    <source>
        <dbReference type="EMBL" id="OGH03852.1"/>
    </source>
</evidence>
<protein>
    <recommendedName>
        <fullName evidence="5">DUF5683 domain-containing protein</fullName>
    </recommendedName>
</protein>
<accession>A0A1F6H0J1</accession>
<feature type="transmembrane region" description="Helical" evidence="1">
    <location>
        <begin position="56"/>
        <end position="77"/>
    </location>
</feature>
<dbReference type="Proteomes" id="UP000177583">
    <property type="component" value="Unassembled WGS sequence"/>
</dbReference>
<dbReference type="EMBL" id="MFNF01000011">
    <property type="protein sequence ID" value="OGH03852.1"/>
    <property type="molecule type" value="Genomic_DNA"/>
</dbReference>
<gene>
    <name evidence="3" type="ORF">A2557_11985</name>
</gene>
<evidence type="ECO:0008006" key="5">
    <source>
        <dbReference type="Google" id="ProtNLM"/>
    </source>
</evidence>
<evidence type="ECO:0000313" key="4">
    <source>
        <dbReference type="Proteomes" id="UP000177583"/>
    </source>
</evidence>
<organism evidence="3 4">
    <name type="scientific">Candidatus Lambdaproteobacteria bacterium RIFOXYD2_FULL_56_26</name>
    <dbReference type="NCBI Taxonomy" id="1817773"/>
    <lineage>
        <taxon>Bacteria</taxon>
        <taxon>Pseudomonadati</taxon>
        <taxon>Pseudomonadota</taxon>
        <taxon>Candidatus Lambdaproteobacteria</taxon>
    </lineage>
</organism>
<feature type="chain" id="PRO_5009524900" description="DUF5683 domain-containing protein" evidence="2">
    <location>
        <begin position="25"/>
        <end position="152"/>
    </location>
</feature>
<reference evidence="3 4" key="1">
    <citation type="journal article" date="2016" name="Nat. Commun.">
        <title>Thousands of microbial genomes shed light on interconnected biogeochemical processes in an aquifer system.</title>
        <authorList>
            <person name="Anantharaman K."/>
            <person name="Brown C.T."/>
            <person name="Hug L.A."/>
            <person name="Sharon I."/>
            <person name="Castelle C.J."/>
            <person name="Probst A.J."/>
            <person name="Thomas B.C."/>
            <person name="Singh A."/>
            <person name="Wilkins M.J."/>
            <person name="Karaoz U."/>
            <person name="Brodie E.L."/>
            <person name="Williams K.H."/>
            <person name="Hubbard S.S."/>
            <person name="Banfield J.F."/>
        </authorList>
    </citation>
    <scope>NUCLEOTIDE SEQUENCE [LARGE SCALE GENOMIC DNA]</scope>
</reference>
<dbReference type="AlphaFoldDB" id="A0A1F6H0J1"/>
<keyword evidence="1" id="KW-0812">Transmembrane</keyword>
<comment type="caution">
    <text evidence="3">The sequence shown here is derived from an EMBL/GenBank/DDBJ whole genome shotgun (WGS) entry which is preliminary data.</text>
</comment>
<keyword evidence="1" id="KW-0472">Membrane</keyword>
<keyword evidence="2" id="KW-0732">Signal</keyword>